<name>A0A7R9DNC5_TIMPO</name>
<sequence length="59" mass="6696">MLVGKVSIESPLLINISSLTVSKDLINVMFVDLSTVTIVESFKRKDQLKDYLLTHNHNH</sequence>
<gene>
    <name evidence="1" type="ORF">TPSB3V08_LOCUS12119</name>
</gene>
<evidence type="ECO:0000313" key="1">
    <source>
        <dbReference type="EMBL" id="CAD7417929.1"/>
    </source>
</evidence>
<organism evidence="1">
    <name type="scientific">Timema poppense</name>
    <name type="common">Walking stick</name>
    <dbReference type="NCBI Taxonomy" id="170557"/>
    <lineage>
        <taxon>Eukaryota</taxon>
        <taxon>Metazoa</taxon>
        <taxon>Ecdysozoa</taxon>
        <taxon>Arthropoda</taxon>
        <taxon>Hexapoda</taxon>
        <taxon>Insecta</taxon>
        <taxon>Pterygota</taxon>
        <taxon>Neoptera</taxon>
        <taxon>Polyneoptera</taxon>
        <taxon>Phasmatodea</taxon>
        <taxon>Timematodea</taxon>
        <taxon>Timematoidea</taxon>
        <taxon>Timematidae</taxon>
        <taxon>Timema</taxon>
    </lineage>
</organism>
<reference evidence="1" key="1">
    <citation type="submission" date="2020-11" db="EMBL/GenBank/DDBJ databases">
        <authorList>
            <person name="Tran Van P."/>
        </authorList>
    </citation>
    <scope>NUCLEOTIDE SEQUENCE</scope>
</reference>
<dbReference type="EMBL" id="OD015316">
    <property type="protein sequence ID" value="CAD7417929.1"/>
    <property type="molecule type" value="Genomic_DNA"/>
</dbReference>
<accession>A0A7R9DNC5</accession>
<proteinExistence type="predicted"/>
<protein>
    <submittedName>
        <fullName evidence="1">Uncharacterized protein</fullName>
    </submittedName>
</protein>
<dbReference type="AlphaFoldDB" id="A0A7R9DNC5"/>